<dbReference type="InterPro" id="IPR044135">
    <property type="entry name" value="Met-tRNA-FMT_C"/>
</dbReference>
<dbReference type="Pfam" id="PF02911">
    <property type="entry name" value="Formyl_trans_C"/>
    <property type="match status" value="1"/>
</dbReference>
<dbReference type="PROSITE" id="PS00373">
    <property type="entry name" value="GART"/>
    <property type="match status" value="1"/>
</dbReference>
<dbReference type="AlphaFoldDB" id="A0A1G5RSC0"/>
<feature type="domain" description="Formyl transferase N-terminal" evidence="6">
    <location>
        <begin position="1"/>
        <end position="179"/>
    </location>
</feature>
<dbReference type="EMBL" id="FMWL01000002">
    <property type="protein sequence ID" value="SCZ76964.1"/>
    <property type="molecule type" value="Genomic_DNA"/>
</dbReference>
<sequence length="316" mass="34382">MKIVFMGTPEFAVPCLETCIHFEGAQVIGVFTQPDRPKGRGNKLTPPPVKAAAQKEDIPVYQPEKIKSAQAMEILKGLNPDLIVVVAYGQILSQEILDLPAYGCINVHASLLPKLRGASPIQWAIVSGENETGVTTMKMSAGLDEGDMLHKQSLKLSDTITGGALHDLLMQMGANVLKETLEGIVKGSLTPVPQDHKLSTYAPKIEKRMAEIDWERTAEEISALVRGFDPWPAGLTSLGEVKLKVFTPEVVREDSLKSMAVQAEPGVLIDVDRVSFTVKAGRGAVRFFEIQAPGARRMKVSDYLLGHSLKAGDRFN</sequence>
<dbReference type="InterPro" id="IPR001555">
    <property type="entry name" value="GART_AS"/>
</dbReference>
<dbReference type="InterPro" id="IPR005793">
    <property type="entry name" value="Formyl_trans_C"/>
</dbReference>
<dbReference type="InterPro" id="IPR036477">
    <property type="entry name" value="Formyl_transf_N_sf"/>
</dbReference>
<dbReference type="SUPFAM" id="SSF50486">
    <property type="entry name" value="FMT C-terminal domain-like"/>
    <property type="match status" value="1"/>
</dbReference>
<dbReference type="InterPro" id="IPR002376">
    <property type="entry name" value="Formyl_transf_N"/>
</dbReference>
<dbReference type="SUPFAM" id="SSF53328">
    <property type="entry name" value="Formyltransferase"/>
    <property type="match status" value="1"/>
</dbReference>
<dbReference type="Gene3D" id="3.40.50.12230">
    <property type="match status" value="1"/>
</dbReference>
<dbReference type="GO" id="GO:0005829">
    <property type="term" value="C:cytosol"/>
    <property type="evidence" value="ECO:0007669"/>
    <property type="project" value="TreeGrafter"/>
</dbReference>
<dbReference type="OrthoDB" id="9802815at2"/>
<comment type="catalytic activity">
    <reaction evidence="5">
        <text>L-methionyl-tRNA(fMet) + (6R)-10-formyltetrahydrofolate = N-formyl-L-methionyl-tRNA(fMet) + (6S)-5,6,7,8-tetrahydrofolate + H(+)</text>
        <dbReference type="Rhea" id="RHEA:24380"/>
        <dbReference type="Rhea" id="RHEA-COMP:9952"/>
        <dbReference type="Rhea" id="RHEA-COMP:9953"/>
        <dbReference type="ChEBI" id="CHEBI:15378"/>
        <dbReference type="ChEBI" id="CHEBI:57453"/>
        <dbReference type="ChEBI" id="CHEBI:78530"/>
        <dbReference type="ChEBI" id="CHEBI:78844"/>
        <dbReference type="ChEBI" id="CHEBI:195366"/>
        <dbReference type="EC" id="2.1.2.9"/>
    </reaction>
</comment>
<evidence type="ECO:0000259" key="6">
    <source>
        <dbReference type="Pfam" id="PF00551"/>
    </source>
</evidence>
<dbReference type="InterPro" id="IPR041711">
    <property type="entry name" value="Met-tRNA-FMT_N"/>
</dbReference>
<dbReference type="CDD" id="cd08704">
    <property type="entry name" value="Met_tRNA_FMT_C"/>
    <property type="match status" value="1"/>
</dbReference>
<feature type="domain" description="Formyl transferase C-terminal" evidence="7">
    <location>
        <begin position="204"/>
        <end position="307"/>
    </location>
</feature>
<evidence type="ECO:0000313" key="9">
    <source>
        <dbReference type="Proteomes" id="UP000199208"/>
    </source>
</evidence>
<evidence type="ECO:0000256" key="5">
    <source>
        <dbReference type="HAMAP-Rule" id="MF_00182"/>
    </source>
</evidence>
<dbReference type="EC" id="2.1.2.9" evidence="2 5"/>
<dbReference type="InterPro" id="IPR005794">
    <property type="entry name" value="Fmt"/>
</dbReference>
<evidence type="ECO:0000313" key="8">
    <source>
        <dbReference type="EMBL" id="SCZ76964.1"/>
    </source>
</evidence>
<protein>
    <recommendedName>
        <fullName evidence="2 5">Methionyl-tRNA formyltransferase</fullName>
        <ecNumber evidence="2 5">2.1.2.9</ecNumber>
    </recommendedName>
</protein>
<proteinExistence type="inferred from homology"/>
<reference evidence="8 9" key="1">
    <citation type="submission" date="2016-10" db="EMBL/GenBank/DDBJ databases">
        <authorList>
            <person name="de Groot N.N."/>
        </authorList>
    </citation>
    <scope>NUCLEOTIDE SEQUENCE [LARGE SCALE GENOMIC DNA]</scope>
    <source>
        <strain evidence="8 9">DSM 2784</strain>
    </source>
</reference>
<evidence type="ECO:0000259" key="7">
    <source>
        <dbReference type="Pfam" id="PF02911"/>
    </source>
</evidence>
<dbReference type="NCBIfam" id="TIGR00460">
    <property type="entry name" value="fmt"/>
    <property type="match status" value="1"/>
</dbReference>
<feature type="binding site" evidence="5">
    <location>
        <begin position="110"/>
        <end position="113"/>
    </location>
    <ligand>
        <name>(6S)-5,6,7,8-tetrahydrofolate</name>
        <dbReference type="ChEBI" id="CHEBI:57453"/>
    </ligand>
</feature>
<accession>A0A1G5RSC0</accession>
<dbReference type="Proteomes" id="UP000199208">
    <property type="component" value="Unassembled WGS sequence"/>
</dbReference>
<dbReference type="PANTHER" id="PTHR11138">
    <property type="entry name" value="METHIONYL-TRNA FORMYLTRANSFERASE"/>
    <property type="match status" value="1"/>
</dbReference>
<dbReference type="FunFam" id="3.40.50.12230:FF:000001">
    <property type="entry name" value="Methionyl-tRNA formyltransferase"/>
    <property type="match status" value="1"/>
</dbReference>
<gene>
    <name evidence="5" type="primary">fmt</name>
    <name evidence="8" type="ORF">SAMN03080599_00496</name>
</gene>
<name>A0A1G5RSC0_9FIRM</name>
<keyword evidence="4 5" id="KW-0648">Protein biosynthesis</keyword>
<dbReference type="STRING" id="1120920.SAMN03080599_00496"/>
<dbReference type="RefSeq" id="WP_092589301.1">
    <property type="nucleotide sequence ID" value="NZ_FMWL01000002.1"/>
</dbReference>
<evidence type="ECO:0000256" key="1">
    <source>
        <dbReference type="ARBA" id="ARBA00010699"/>
    </source>
</evidence>
<dbReference type="PANTHER" id="PTHR11138:SF5">
    <property type="entry name" value="METHIONYL-TRNA FORMYLTRANSFERASE, MITOCHONDRIAL"/>
    <property type="match status" value="1"/>
</dbReference>
<organism evidence="8 9">
    <name type="scientific">Acidaminobacter hydrogenoformans DSM 2784</name>
    <dbReference type="NCBI Taxonomy" id="1120920"/>
    <lineage>
        <taxon>Bacteria</taxon>
        <taxon>Bacillati</taxon>
        <taxon>Bacillota</taxon>
        <taxon>Clostridia</taxon>
        <taxon>Peptostreptococcales</taxon>
        <taxon>Acidaminobacteraceae</taxon>
        <taxon>Acidaminobacter</taxon>
    </lineage>
</organism>
<dbReference type="HAMAP" id="MF_00182">
    <property type="entry name" value="Formyl_trans"/>
    <property type="match status" value="1"/>
</dbReference>
<evidence type="ECO:0000256" key="4">
    <source>
        <dbReference type="ARBA" id="ARBA00022917"/>
    </source>
</evidence>
<dbReference type="GO" id="GO:0004479">
    <property type="term" value="F:methionyl-tRNA formyltransferase activity"/>
    <property type="evidence" value="ECO:0007669"/>
    <property type="project" value="UniProtKB-UniRule"/>
</dbReference>
<comment type="function">
    <text evidence="5">Attaches a formyl group to the free amino group of methionyl-tRNA(fMet). The formyl group appears to play a dual role in the initiator identity of N-formylmethionyl-tRNA by promoting its recognition by IF2 and preventing the misappropriation of this tRNA by the elongation apparatus.</text>
</comment>
<dbReference type="Pfam" id="PF00551">
    <property type="entry name" value="Formyl_trans_N"/>
    <property type="match status" value="1"/>
</dbReference>
<comment type="similarity">
    <text evidence="1 5">Belongs to the Fmt family.</text>
</comment>
<dbReference type="CDD" id="cd08646">
    <property type="entry name" value="FMT_core_Met-tRNA-FMT_N"/>
    <property type="match status" value="1"/>
</dbReference>
<evidence type="ECO:0000256" key="3">
    <source>
        <dbReference type="ARBA" id="ARBA00022679"/>
    </source>
</evidence>
<evidence type="ECO:0000256" key="2">
    <source>
        <dbReference type="ARBA" id="ARBA00012261"/>
    </source>
</evidence>
<keyword evidence="9" id="KW-1185">Reference proteome</keyword>
<keyword evidence="3 5" id="KW-0808">Transferase</keyword>
<dbReference type="InterPro" id="IPR011034">
    <property type="entry name" value="Formyl_transferase-like_C_sf"/>
</dbReference>